<dbReference type="Proteomes" id="UP000006039">
    <property type="component" value="Unassembled WGS sequence"/>
</dbReference>
<evidence type="ECO:0000313" key="1">
    <source>
        <dbReference type="EMBL" id="EJT76601.1"/>
    </source>
</evidence>
<name>J3NZ18_GAET3</name>
<dbReference type="VEuPathDB" id="FungiDB:GGTG_06518"/>
<proteinExistence type="predicted"/>
<reference evidence="3" key="1">
    <citation type="submission" date="2010-07" db="EMBL/GenBank/DDBJ databases">
        <title>The genome sequence of Gaeumannomyces graminis var. tritici strain R3-111a-1.</title>
        <authorList>
            <consortium name="The Broad Institute Genome Sequencing Platform"/>
            <person name="Ma L.-J."/>
            <person name="Dead R."/>
            <person name="Young S."/>
            <person name="Zeng Q."/>
            <person name="Koehrsen M."/>
            <person name="Alvarado L."/>
            <person name="Berlin A."/>
            <person name="Chapman S.B."/>
            <person name="Chen Z."/>
            <person name="Freedman E."/>
            <person name="Gellesch M."/>
            <person name="Goldberg J."/>
            <person name="Griggs A."/>
            <person name="Gujja S."/>
            <person name="Heilman E.R."/>
            <person name="Heiman D."/>
            <person name="Hepburn T."/>
            <person name="Howarth C."/>
            <person name="Jen D."/>
            <person name="Larson L."/>
            <person name="Mehta T."/>
            <person name="Neiman D."/>
            <person name="Pearson M."/>
            <person name="Roberts A."/>
            <person name="Saif S."/>
            <person name="Shea T."/>
            <person name="Shenoy N."/>
            <person name="Sisk P."/>
            <person name="Stolte C."/>
            <person name="Sykes S."/>
            <person name="Walk T."/>
            <person name="White J."/>
            <person name="Yandava C."/>
            <person name="Haas B."/>
            <person name="Nusbaum C."/>
            <person name="Birren B."/>
        </authorList>
    </citation>
    <scope>NUCLEOTIDE SEQUENCE [LARGE SCALE GENOMIC DNA]</scope>
    <source>
        <strain evidence="3">R3-111a-1</strain>
    </source>
</reference>
<accession>J3NZ18</accession>
<reference evidence="2" key="4">
    <citation type="journal article" date="2015" name="G3 (Bethesda)">
        <title>Genome sequences of three phytopathogenic species of the Magnaporthaceae family of fungi.</title>
        <authorList>
            <person name="Okagaki L.H."/>
            <person name="Nunes C.C."/>
            <person name="Sailsbery J."/>
            <person name="Clay B."/>
            <person name="Brown D."/>
            <person name="John T."/>
            <person name="Oh Y."/>
            <person name="Young N."/>
            <person name="Fitzgerald M."/>
            <person name="Haas B.J."/>
            <person name="Zeng Q."/>
            <person name="Young S."/>
            <person name="Adiconis X."/>
            <person name="Fan L."/>
            <person name="Levin J.Z."/>
            <person name="Mitchell T.K."/>
            <person name="Okubara P.A."/>
            <person name="Farman M.L."/>
            <person name="Kohn L.M."/>
            <person name="Birren B."/>
            <person name="Ma L.-J."/>
            <person name="Dean R.A."/>
        </authorList>
    </citation>
    <scope>NUCLEOTIDE SEQUENCE</scope>
    <source>
        <strain evidence="2">R3-111a-1</strain>
    </source>
</reference>
<dbReference type="AlphaFoldDB" id="J3NZ18"/>
<gene>
    <name evidence="2" type="primary">20346976</name>
    <name evidence="1" type="ORF">GGTG_06518</name>
</gene>
<organism evidence="1">
    <name type="scientific">Gaeumannomyces tritici (strain R3-111a-1)</name>
    <name type="common">Wheat and barley take-all root rot fungus</name>
    <name type="synonym">Gaeumannomyces graminis var. tritici</name>
    <dbReference type="NCBI Taxonomy" id="644352"/>
    <lineage>
        <taxon>Eukaryota</taxon>
        <taxon>Fungi</taxon>
        <taxon>Dikarya</taxon>
        <taxon>Ascomycota</taxon>
        <taxon>Pezizomycotina</taxon>
        <taxon>Sordariomycetes</taxon>
        <taxon>Sordariomycetidae</taxon>
        <taxon>Magnaporthales</taxon>
        <taxon>Magnaporthaceae</taxon>
        <taxon>Gaeumannomyces</taxon>
    </lineage>
</organism>
<reference evidence="1" key="3">
    <citation type="submission" date="2010-09" db="EMBL/GenBank/DDBJ databases">
        <title>Annotation of Gaeumannomyces graminis var. tritici R3-111a-1.</title>
        <authorList>
            <consortium name="The Broad Institute Genome Sequencing Platform"/>
            <person name="Ma L.-J."/>
            <person name="Dead R."/>
            <person name="Young S.K."/>
            <person name="Zeng Q."/>
            <person name="Gargeya S."/>
            <person name="Fitzgerald M."/>
            <person name="Haas B."/>
            <person name="Abouelleil A."/>
            <person name="Alvarado L."/>
            <person name="Arachchi H.M."/>
            <person name="Berlin A."/>
            <person name="Brown A."/>
            <person name="Chapman S.B."/>
            <person name="Chen Z."/>
            <person name="Dunbar C."/>
            <person name="Freedman E."/>
            <person name="Gearin G."/>
            <person name="Gellesch M."/>
            <person name="Goldberg J."/>
            <person name="Griggs A."/>
            <person name="Gujja S."/>
            <person name="Heiman D."/>
            <person name="Howarth C."/>
            <person name="Larson L."/>
            <person name="Lui A."/>
            <person name="MacDonald P.J.P."/>
            <person name="Mehta T."/>
            <person name="Montmayeur A."/>
            <person name="Murphy C."/>
            <person name="Neiman D."/>
            <person name="Pearson M."/>
            <person name="Priest M."/>
            <person name="Roberts A."/>
            <person name="Saif S."/>
            <person name="Shea T."/>
            <person name="Shenoy N."/>
            <person name="Sisk P."/>
            <person name="Stolte C."/>
            <person name="Sykes S."/>
            <person name="Yandava C."/>
            <person name="Wortman J."/>
            <person name="Nusbaum C."/>
            <person name="Birren B."/>
        </authorList>
    </citation>
    <scope>NUCLEOTIDE SEQUENCE</scope>
    <source>
        <strain evidence="1">R3-111a-1</strain>
    </source>
</reference>
<reference evidence="2" key="5">
    <citation type="submission" date="2018-04" db="UniProtKB">
        <authorList>
            <consortium name="EnsemblFungi"/>
        </authorList>
    </citation>
    <scope>IDENTIFICATION</scope>
    <source>
        <strain evidence="2">R3-111a-1</strain>
    </source>
</reference>
<evidence type="ECO:0000313" key="2">
    <source>
        <dbReference type="EnsemblFungi" id="EJT76601"/>
    </source>
</evidence>
<evidence type="ECO:0000313" key="3">
    <source>
        <dbReference type="Proteomes" id="UP000006039"/>
    </source>
</evidence>
<dbReference type="EMBL" id="GL385397">
    <property type="protein sequence ID" value="EJT76601.1"/>
    <property type="molecule type" value="Genomic_DNA"/>
</dbReference>
<protein>
    <submittedName>
        <fullName evidence="1 2">Uncharacterized protein</fullName>
    </submittedName>
</protein>
<sequence length="59" mass="6342">MAPSSAVEGVDLVTCGYSPQQSPSRFQSPCLTLVPRGIDREGKLGWSDKHGVREALTLL</sequence>
<dbReference type="RefSeq" id="XP_009222601.1">
    <property type="nucleotide sequence ID" value="XM_009224337.1"/>
</dbReference>
<keyword evidence="3" id="KW-1185">Reference proteome</keyword>
<dbReference type="HOGENOM" id="CLU_2960907_0_0_1"/>
<reference evidence="1" key="2">
    <citation type="submission" date="2010-07" db="EMBL/GenBank/DDBJ databases">
        <authorList>
            <consortium name="The Broad Institute Genome Sequencing Platform"/>
            <consortium name="Broad Institute Genome Sequencing Center for Infectious Disease"/>
            <person name="Ma L.-J."/>
            <person name="Dead R."/>
            <person name="Young S."/>
            <person name="Zeng Q."/>
            <person name="Koehrsen M."/>
            <person name="Alvarado L."/>
            <person name="Berlin A."/>
            <person name="Chapman S.B."/>
            <person name="Chen Z."/>
            <person name="Freedman E."/>
            <person name="Gellesch M."/>
            <person name="Goldberg J."/>
            <person name="Griggs A."/>
            <person name="Gujja S."/>
            <person name="Heilman E.R."/>
            <person name="Heiman D."/>
            <person name="Hepburn T."/>
            <person name="Howarth C."/>
            <person name="Jen D."/>
            <person name="Larson L."/>
            <person name="Mehta T."/>
            <person name="Neiman D."/>
            <person name="Pearson M."/>
            <person name="Roberts A."/>
            <person name="Saif S."/>
            <person name="Shea T."/>
            <person name="Shenoy N."/>
            <person name="Sisk P."/>
            <person name="Stolte C."/>
            <person name="Sykes S."/>
            <person name="Walk T."/>
            <person name="White J."/>
            <person name="Yandava C."/>
            <person name="Haas B."/>
            <person name="Nusbaum C."/>
            <person name="Birren B."/>
        </authorList>
    </citation>
    <scope>NUCLEOTIDE SEQUENCE</scope>
    <source>
        <strain evidence="1">R3-111a-1</strain>
    </source>
</reference>
<dbReference type="GeneID" id="20346976"/>
<dbReference type="EnsemblFungi" id="EJT76601">
    <property type="protein sequence ID" value="EJT76601"/>
    <property type="gene ID" value="GGTG_06518"/>
</dbReference>